<dbReference type="SUPFAM" id="SSF53686">
    <property type="entry name" value="Tryptophan synthase beta subunit-like PLP-dependent enzymes"/>
    <property type="match status" value="1"/>
</dbReference>
<dbReference type="InterPro" id="IPR036052">
    <property type="entry name" value="TrpB-like_PALP_sf"/>
</dbReference>
<dbReference type="EC" id="4.2.1.22" evidence="4 10"/>
<dbReference type="RefSeq" id="WP_208055595.1">
    <property type="nucleotide sequence ID" value="NZ_JAGEMK010000003.1"/>
</dbReference>
<dbReference type="PANTHER" id="PTHR10314">
    <property type="entry name" value="CYSTATHIONINE BETA-SYNTHASE"/>
    <property type="match status" value="1"/>
</dbReference>
<dbReference type="FunFam" id="3.40.50.1100:FF:000118">
    <property type="entry name" value="Related to CYS4-cystathionine beta-synthase"/>
    <property type="match status" value="1"/>
</dbReference>
<sequence>MKYAEHISDLVGGTPLVRLSRVTEGLSATILAKVEYLNPGGSVKDRIALKMVEAAEASGELRPGGTIVEPTSGNTGVGLALVAQRKGYRCVFVCPDKVSQDKRDVLTAYGAEVVVTPTAVAPDHPDSYYSVSDRLAAEIEGGWKPNQYFNLNGPASHYESTGPEIWTDTDGRLTHFVTGVGTGGTIAGTGRYLKDVSSDRPADEGGRVRVVGADPAGSVYSGGDGRPYLVEGVGEDFWPGAYDPTVPDEIIAVNDADSFSMTRRLAREEGLLVGGSCGMAVEAALRLARRLEEEDPAAAARAVIVVLLPDGGRGYLSKIFSDAWMRSYGFLREDGGAVVGDLLRTKTGSLPAVVHTHPAETVHDAIGILRRYGVSQLPVLTAEPPVKSGEIAGSVAERALLDAVFHDESALTDPVAQHMAAPLPLIGSGESIEAAREALHDADALVVVEDGDPVGVLTRHDLLGYLAR</sequence>
<dbReference type="Pfam" id="PF00571">
    <property type="entry name" value="CBS"/>
    <property type="match status" value="2"/>
</dbReference>
<feature type="domain" description="CBS" evidence="12">
    <location>
        <begin position="349"/>
        <end position="411"/>
    </location>
</feature>
<keyword evidence="14" id="KW-1185">Reference proteome</keyword>
<dbReference type="Gene3D" id="3.10.580.10">
    <property type="entry name" value="CBS-domain"/>
    <property type="match status" value="1"/>
</dbReference>
<comment type="cofactor">
    <cofactor evidence="1">
        <name>pyridoxal 5'-phosphate</name>
        <dbReference type="ChEBI" id="CHEBI:597326"/>
    </cofactor>
</comment>
<dbReference type="GO" id="GO:0005737">
    <property type="term" value="C:cytoplasm"/>
    <property type="evidence" value="ECO:0007669"/>
    <property type="project" value="InterPro"/>
</dbReference>
<dbReference type="SUPFAM" id="SSF54631">
    <property type="entry name" value="CBS-domain pair"/>
    <property type="match status" value="1"/>
</dbReference>
<comment type="catalytic activity">
    <reaction evidence="9">
        <text>L-homocysteine + L-serine = L,L-cystathionine + H2O</text>
        <dbReference type="Rhea" id="RHEA:10112"/>
        <dbReference type="ChEBI" id="CHEBI:15377"/>
        <dbReference type="ChEBI" id="CHEBI:33384"/>
        <dbReference type="ChEBI" id="CHEBI:58161"/>
        <dbReference type="ChEBI" id="CHEBI:58199"/>
        <dbReference type="EC" id="4.2.1.22"/>
    </reaction>
</comment>
<dbReference type="PROSITE" id="PS00901">
    <property type="entry name" value="CYS_SYNTHASE"/>
    <property type="match status" value="1"/>
</dbReference>
<comment type="pathway">
    <text evidence="2">Amino-acid biosynthesis; L-cysteine biosynthesis; L-cysteine from L-homocysteine and L-serine: step 1/2.</text>
</comment>
<evidence type="ECO:0000256" key="4">
    <source>
        <dbReference type="ARBA" id="ARBA00012041"/>
    </source>
</evidence>
<accession>A0A939LPF4</accession>
<keyword evidence="6 11" id="KW-0129">CBS domain</keyword>
<dbReference type="NCBIfam" id="TIGR01137">
    <property type="entry name" value="cysta_beta"/>
    <property type="match status" value="1"/>
</dbReference>
<dbReference type="InterPro" id="IPR005857">
    <property type="entry name" value="Cysta_beta_synth"/>
</dbReference>
<dbReference type="AlphaFoldDB" id="A0A939LPF4"/>
<dbReference type="GO" id="GO:0019343">
    <property type="term" value="P:cysteine biosynthetic process via cystathionine"/>
    <property type="evidence" value="ECO:0007669"/>
    <property type="project" value="InterPro"/>
</dbReference>
<dbReference type="InterPro" id="IPR001926">
    <property type="entry name" value="TrpB-like_PALP"/>
</dbReference>
<comment type="similarity">
    <text evidence="3">Belongs to the cysteine synthase/cystathionine beta-synthase family.</text>
</comment>
<evidence type="ECO:0000256" key="5">
    <source>
        <dbReference type="ARBA" id="ARBA00022898"/>
    </source>
</evidence>
<evidence type="ECO:0000256" key="10">
    <source>
        <dbReference type="NCBIfam" id="TIGR01137"/>
    </source>
</evidence>
<dbReference type="GO" id="GO:0004122">
    <property type="term" value="F:cystathionine beta-synthase activity"/>
    <property type="evidence" value="ECO:0007669"/>
    <property type="project" value="UniProtKB-UniRule"/>
</dbReference>
<gene>
    <name evidence="13" type="ORF">J4G33_09085</name>
</gene>
<dbReference type="InterPro" id="IPR000644">
    <property type="entry name" value="CBS_dom"/>
</dbReference>
<dbReference type="InterPro" id="IPR001216">
    <property type="entry name" value="P-phosphate_BS"/>
</dbReference>
<evidence type="ECO:0000256" key="8">
    <source>
        <dbReference type="ARBA" id="ARBA00026192"/>
    </source>
</evidence>
<dbReference type="Pfam" id="PF00291">
    <property type="entry name" value="PALP"/>
    <property type="match status" value="1"/>
</dbReference>
<evidence type="ECO:0000256" key="11">
    <source>
        <dbReference type="PROSITE-ProRule" id="PRU00703"/>
    </source>
</evidence>
<dbReference type="InterPro" id="IPR046342">
    <property type="entry name" value="CBS_dom_sf"/>
</dbReference>
<keyword evidence="7 13" id="KW-0456">Lyase</keyword>
<dbReference type="CDD" id="cd01561">
    <property type="entry name" value="CBS_like"/>
    <property type="match status" value="1"/>
</dbReference>
<dbReference type="GO" id="GO:0016765">
    <property type="term" value="F:transferase activity, transferring alkyl or aryl (other than methyl) groups"/>
    <property type="evidence" value="ECO:0007669"/>
    <property type="project" value="UniProtKB-ARBA"/>
</dbReference>
<dbReference type="EMBL" id="JAGEMK010000003">
    <property type="protein sequence ID" value="MBO1751956.1"/>
    <property type="molecule type" value="Genomic_DNA"/>
</dbReference>
<evidence type="ECO:0000313" key="14">
    <source>
        <dbReference type="Proteomes" id="UP000664209"/>
    </source>
</evidence>
<keyword evidence="5" id="KW-0663">Pyridoxal phosphate</keyword>
<dbReference type="SMART" id="SM00116">
    <property type="entry name" value="CBS"/>
    <property type="match status" value="2"/>
</dbReference>
<dbReference type="PROSITE" id="PS51371">
    <property type="entry name" value="CBS"/>
    <property type="match status" value="1"/>
</dbReference>
<proteinExistence type="inferred from homology"/>
<dbReference type="FunFam" id="3.40.50.1100:FF:000003">
    <property type="entry name" value="Cystathionine beta-synthase"/>
    <property type="match status" value="1"/>
</dbReference>
<name>A0A939LPF4_9CELL</name>
<dbReference type="InterPro" id="IPR050214">
    <property type="entry name" value="Cys_Synth/Cystath_Beta-Synth"/>
</dbReference>
<reference evidence="13" key="1">
    <citation type="submission" date="2021-03" db="EMBL/GenBank/DDBJ databases">
        <title>Actinotalea soli sp. nov., isolated from soil.</title>
        <authorList>
            <person name="Ping W."/>
            <person name="Zhang J."/>
        </authorList>
    </citation>
    <scope>NUCLEOTIDE SEQUENCE</scope>
    <source>
        <strain evidence="13">BY-33</strain>
    </source>
</reference>
<evidence type="ECO:0000313" key="13">
    <source>
        <dbReference type="EMBL" id="MBO1751956.1"/>
    </source>
</evidence>
<evidence type="ECO:0000256" key="9">
    <source>
        <dbReference type="ARBA" id="ARBA00047490"/>
    </source>
</evidence>
<evidence type="ECO:0000256" key="6">
    <source>
        <dbReference type="ARBA" id="ARBA00023122"/>
    </source>
</evidence>
<comment type="caution">
    <text evidence="13">The sequence shown here is derived from an EMBL/GenBank/DDBJ whole genome shotgun (WGS) entry which is preliminary data.</text>
</comment>
<dbReference type="Proteomes" id="UP000664209">
    <property type="component" value="Unassembled WGS sequence"/>
</dbReference>
<evidence type="ECO:0000256" key="1">
    <source>
        <dbReference type="ARBA" id="ARBA00001933"/>
    </source>
</evidence>
<evidence type="ECO:0000256" key="7">
    <source>
        <dbReference type="ARBA" id="ARBA00023239"/>
    </source>
</evidence>
<dbReference type="Gene3D" id="3.40.50.1100">
    <property type="match status" value="2"/>
</dbReference>
<protein>
    <recommendedName>
        <fullName evidence="8 10">Cystathionine beta-synthase</fullName>
        <ecNumber evidence="4 10">4.2.1.22</ecNumber>
    </recommendedName>
</protein>
<evidence type="ECO:0000256" key="3">
    <source>
        <dbReference type="ARBA" id="ARBA00007103"/>
    </source>
</evidence>
<evidence type="ECO:0000256" key="2">
    <source>
        <dbReference type="ARBA" id="ARBA00005003"/>
    </source>
</evidence>
<organism evidence="13 14">
    <name type="scientific">Actinotalea soli</name>
    <dbReference type="NCBI Taxonomy" id="2819234"/>
    <lineage>
        <taxon>Bacteria</taxon>
        <taxon>Bacillati</taxon>
        <taxon>Actinomycetota</taxon>
        <taxon>Actinomycetes</taxon>
        <taxon>Micrococcales</taxon>
        <taxon>Cellulomonadaceae</taxon>
        <taxon>Actinotalea</taxon>
    </lineage>
</organism>
<dbReference type="GO" id="GO:0006535">
    <property type="term" value="P:cysteine biosynthetic process from serine"/>
    <property type="evidence" value="ECO:0007669"/>
    <property type="project" value="InterPro"/>
</dbReference>
<evidence type="ECO:0000259" key="12">
    <source>
        <dbReference type="PROSITE" id="PS51371"/>
    </source>
</evidence>